<dbReference type="EMBL" id="JAEMHM010000025">
    <property type="protein sequence ID" value="MBJ6727540.1"/>
    <property type="molecule type" value="Genomic_DNA"/>
</dbReference>
<comment type="caution">
    <text evidence="4">The sequence shown here is derived from an EMBL/GenBank/DDBJ whole genome shotgun (WGS) entry which is preliminary data.</text>
</comment>
<reference evidence="4" key="1">
    <citation type="submission" date="2020-12" db="EMBL/GenBank/DDBJ databases">
        <title>Geomonas sp. Red875, isolated from river sediment.</title>
        <authorList>
            <person name="Xu Z."/>
            <person name="Zhang Z."/>
            <person name="Masuda Y."/>
            <person name="Itoh H."/>
            <person name="Senoo K."/>
        </authorList>
    </citation>
    <scope>NUCLEOTIDE SEQUENCE</scope>
    <source>
        <strain evidence="4">Red875</strain>
    </source>
</reference>
<evidence type="ECO:0000256" key="2">
    <source>
        <dbReference type="SAM" id="MobiDB-lite"/>
    </source>
</evidence>
<evidence type="ECO:0000256" key="3">
    <source>
        <dbReference type="SAM" id="SignalP"/>
    </source>
</evidence>
<sequence>MKGKPCRTLILTLAATLTICALLAAGCALTHHTEALPKTNLPVLEDDLRKAQSQVEATQDAMQELSSAQEFDVAELFAEYVATAELMDRTRDQMNRHLEQLRVQGIDYFTEWAKDRGNYVNPKIRMLNQDQINDLSQPFAGITDEGDKVRRALTPFAFDVDQLRDSSPPTPRKIDYLDFLIKKGQNDAESLSDAIDLALVQVRLARAQLAQIVVPSAAEQRMQQSAPGGVSPAPPEEGAAPEQPVQEGPRRMDQPGLRRMEQR</sequence>
<feature type="signal peptide" evidence="3">
    <location>
        <begin position="1"/>
        <end position="24"/>
    </location>
</feature>
<name>A0A8J7SAK8_9BACT</name>
<dbReference type="AlphaFoldDB" id="A0A8J7SAK8"/>
<keyword evidence="5" id="KW-1185">Reference proteome</keyword>
<dbReference type="PROSITE" id="PS51257">
    <property type="entry name" value="PROKAR_LIPOPROTEIN"/>
    <property type="match status" value="1"/>
</dbReference>
<feature type="region of interest" description="Disordered" evidence="2">
    <location>
        <begin position="219"/>
        <end position="263"/>
    </location>
</feature>
<dbReference type="Proteomes" id="UP000636888">
    <property type="component" value="Unassembled WGS sequence"/>
</dbReference>
<proteinExistence type="predicted"/>
<feature type="coiled-coil region" evidence="1">
    <location>
        <begin position="41"/>
        <end position="104"/>
    </location>
</feature>
<accession>A0A8J7SAK8</accession>
<evidence type="ECO:0000313" key="4">
    <source>
        <dbReference type="EMBL" id="MBJ6727540.1"/>
    </source>
</evidence>
<keyword evidence="1" id="KW-0175">Coiled coil</keyword>
<feature type="chain" id="PRO_5035195401" evidence="3">
    <location>
        <begin position="25"/>
        <end position="263"/>
    </location>
</feature>
<protein>
    <submittedName>
        <fullName evidence="4">Uncharacterized protein</fullName>
    </submittedName>
</protein>
<feature type="compositionally biased region" description="Low complexity" evidence="2">
    <location>
        <begin position="224"/>
        <end position="247"/>
    </location>
</feature>
<evidence type="ECO:0000313" key="5">
    <source>
        <dbReference type="Proteomes" id="UP000636888"/>
    </source>
</evidence>
<organism evidence="4 5">
    <name type="scientific">Geomesophilobacter sediminis</name>
    <dbReference type="NCBI Taxonomy" id="2798584"/>
    <lineage>
        <taxon>Bacteria</taxon>
        <taxon>Pseudomonadati</taxon>
        <taxon>Thermodesulfobacteriota</taxon>
        <taxon>Desulfuromonadia</taxon>
        <taxon>Geobacterales</taxon>
        <taxon>Geobacteraceae</taxon>
        <taxon>Geomesophilobacter</taxon>
    </lineage>
</organism>
<dbReference type="RefSeq" id="WP_199386680.1">
    <property type="nucleotide sequence ID" value="NZ_JAEMHM010000025.1"/>
</dbReference>
<keyword evidence="3" id="KW-0732">Signal</keyword>
<feature type="compositionally biased region" description="Basic and acidic residues" evidence="2">
    <location>
        <begin position="248"/>
        <end position="263"/>
    </location>
</feature>
<evidence type="ECO:0000256" key="1">
    <source>
        <dbReference type="SAM" id="Coils"/>
    </source>
</evidence>
<gene>
    <name evidence="4" type="ORF">JFN93_22730</name>
</gene>